<proteinExistence type="predicted"/>
<protein>
    <submittedName>
        <fullName evidence="6">Caffeine dehydrogenase subunit gamma</fullName>
    </submittedName>
</protein>
<dbReference type="Gene3D" id="3.30.390.50">
    <property type="entry name" value="CO dehydrogenase flavoprotein, C-terminal domain"/>
    <property type="match status" value="1"/>
</dbReference>
<dbReference type="Proteomes" id="UP000289200">
    <property type="component" value="Unassembled WGS sequence"/>
</dbReference>
<dbReference type="InterPro" id="IPR016169">
    <property type="entry name" value="FAD-bd_PCMH_sub2"/>
</dbReference>
<dbReference type="InterPro" id="IPR036884">
    <property type="entry name" value="2Fe-2S-bd_dom_sf"/>
</dbReference>
<feature type="domain" description="FAD-binding PCMH-type" evidence="5">
    <location>
        <begin position="191"/>
        <end position="365"/>
    </location>
</feature>
<dbReference type="InterPro" id="IPR002888">
    <property type="entry name" value="2Fe-2S-bd"/>
</dbReference>
<sequence length="498" mass="52615">MARDWVQFIRGGRVVRLRAFQPRGTLLDWLRLEERSTGTKEACAEGDCGACTVVLARRRDGRLVYEPVNACIALVGQIDGAELITIEDLADGGPLHPVQQALAERHGSQCGFCTPGIVMSLFAHYHRPDRTGDRATVADVLAGNLCRCTGYRPIIDAALESCAGAAADRFAQDAPRRLAALAELDDGADVRVGDDASFFAAPASEAALAALLAAHPDATIVAGATDVGLWITKKLAPLAKIVHVGRVAGLDAVEDRADALVLGAALPLARAAPLLARLDPDIGELMRRFGSEQVRTSGTVGGNIANGSPIGDLAPVMIALGATVELRRGDTVRTLPVEDFFIAYGKQDRAPDEFVRRLIVPKPKPATRLRVVKISKRMDEDISAVMGAVALTLDGDHAAEARIAEARIAFGGMAGVPKRAAAVEAALVGARLADPAVWRTAAALIADDFTPLTDQRGSAAYRSQVATNLVVKILAEIAGVPADVTRVRPREERARVAS</sequence>
<dbReference type="SUPFAM" id="SSF47741">
    <property type="entry name" value="CO dehydrogenase ISP C-domain like"/>
    <property type="match status" value="1"/>
</dbReference>
<evidence type="ECO:0000313" key="6">
    <source>
        <dbReference type="EMBL" id="VCU10607.1"/>
    </source>
</evidence>
<dbReference type="InterPro" id="IPR006058">
    <property type="entry name" value="2Fe2S_fd_BS"/>
</dbReference>
<dbReference type="Gene3D" id="3.30.465.10">
    <property type="match status" value="1"/>
</dbReference>
<dbReference type="InterPro" id="IPR012175">
    <property type="entry name" value="Xanth_DH_ssu_bac"/>
</dbReference>
<dbReference type="Gene3D" id="3.30.43.10">
    <property type="entry name" value="Uridine Diphospho-n-acetylenolpyruvylglucosamine Reductase, domain 2"/>
    <property type="match status" value="1"/>
</dbReference>
<dbReference type="PROSITE" id="PS51387">
    <property type="entry name" value="FAD_PCMH"/>
    <property type="match status" value="1"/>
</dbReference>
<dbReference type="InterPro" id="IPR036318">
    <property type="entry name" value="FAD-bd_PCMH-like_sf"/>
</dbReference>
<keyword evidence="1" id="KW-0285">Flavoprotein</keyword>
<reference evidence="7" key="1">
    <citation type="submission" date="2018-10" db="EMBL/GenBank/DDBJ databases">
        <authorList>
            <person name="Peiro R."/>
            <person name="Begona"/>
            <person name="Cbmso G."/>
            <person name="Lopez M."/>
            <person name="Gonzalez S."/>
            <person name="Sacristan E."/>
            <person name="Castillo E."/>
        </authorList>
    </citation>
    <scope>NUCLEOTIDE SEQUENCE [LARGE SCALE GENOMIC DNA]</scope>
</reference>
<dbReference type="OrthoDB" id="9792018at2"/>
<dbReference type="InterPro" id="IPR012675">
    <property type="entry name" value="Beta-grasp_dom_sf"/>
</dbReference>
<evidence type="ECO:0000259" key="5">
    <source>
        <dbReference type="PROSITE" id="PS51387"/>
    </source>
</evidence>
<evidence type="ECO:0000256" key="3">
    <source>
        <dbReference type="ARBA" id="ARBA00022827"/>
    </source>
</evidence>
<dbReference type="EMBL" id="UWOC01000174">
    <property type="protein sequence ID" value="VCU10607.1"/>
    <property type="molecule type" value="Genomic_DNA"/>
</dbReference>
<dbReference type="NCBIfam" id="TIGR02963">
    <property type="entry name" value="xanthine_xdhA"/>
    <property type="match status" value="1"/>
</dbReference>
<dbReference type="SUPFAM" id="SSF54292">
    <property type="entry name" value="2Fe-2S ferredoxin-like"/>
    <property type="match status" value="1"/>
</dbReference>
<dbReference type="GO" id="GO:0051537">
    <property type="term" value="F:2 iron, 2 sulfur cluster binding"/>
    <property type="evidence" value="ECO:0007669"/>
    <property type="project" value="InterPro"/>
</dbReference>
<dbReference type="RefSeq" id="WP_129610692.1">
    <property type="nucleotide sequence ID" value="NZ_UWOC01000174.1"/>
</dbReference>
<keyword evidence="4" id="KW-0408">Iron</keyword>
<dbReference type="PIRSF" id="PIRSF036557">
    <property type="entry name" value="XdhA_RC"/>
    <property type="match status" value="1"/>
</dbReference>
<dbReference type="AlphaFoldDB" id="A0A447CZ81"/>
<dbReference type="InterPro" id="IPR036010">
    <property type="entry name" value="2Fe-2S_ferredoxin-like_sf"/>
</dbReference>
<dbReference type="SMART" id="SM01092">
    <property type="entry name" value="CO_deh_flav_C"/>
    <property type="match status" value="1"/>
</dbReference>
<dbReference type="Gene3D" id="3.10.20.30">
    <property type="match status" value="1"/>
</dbReference>
<keyword evidence="3" id="KW-0274">FAD</keyword>
<dbReference type="InterPro" id="IPR016167">
    <property type="entry name" value="FAD-bd_PCMH_sub1"/>
</dbReference>
<dbReference type="PROSITE" id="PS00197">
    <property type="entry name" value="2FE2S_FER_1"/>
    <property type="match status" value="1"/>
</dbReference>
<dbReference type="InterPro" id="IPR005107">
    <property type="entry name" value="CO_DH_flav_C"/>
</dbReference>
<dbReference type="SUPFAM" id="SSF55447">
    <property type="entry name" value="CO dehydrogenase flavoprotein C-terminal domain-like"/>
    <property type="match status" value="1"/>
</dbReference>
<dbReference type="PANTHER" id="PTHR45444">
    <property type="entry name" value="XANTHINE DEHYDROGENASE"/>
    <property type="match status" value="1"/>
</dbReference>
<evidence type="ECO:0000256" key="1">
    <source>
        <dbReference type="ARBA" id="ARBA00022630"/>
    </source>
</evidence>
<dbReference type="GO" id="GO:0071949">
    <property type="term" value="F:FAD binding"/>
    <property type="evidence" value="ECO:0007669"/>
    <property type="project" value="InterPro"/>
</dbReference>
<dbReference type="InterPro" id="IPR002346">
    <property type="entry name" value="Mopterin_DH_FAD-bd"/>
</dbReference>
<gene>
    <name evidence="6" type="primary">cdhC_2</name>
    <name evidence="6" type="ORF">RHODGE_RHODGE_03808</name>
</gene>
<dbReference type="Pfam" id="PF01799">
    <property type="entry name" value="Fer2_2"/>
    <property type="match status" value="1"/>
</dbReference>
<dbReference type="InterPro" id="IPR016208">
    <property type="entry name" value="Ald_Oxase/xanthine_DH-like"/>
</dbReference>
<keyword evidence="7" id="KW-1185">Reference proteome</keyword>
<dbReference type="InterPro" id="IPR014307">
    <property type="entry name" value="Xanthine_DH_ssu"/>
</dbReference>
<keyword evidence="2" id="KW-0479">Metal-binding</keyword>
<dbReference type="InterPro" id="IPR016166">
    <property type="entry name" value="FAD-bd_PCMH"/>
</dbReference>
<evidence type="ECO:0000313" key="7">
    <source>
        <dbReference type="Proteomes" id="UP000289200"/>
    </source>
</evidence>
<dbReference type="Pfam" id="PF03450">
    <property type="entry name" value="CO_deh_flav_C"/>
    <property type="match status" value="1"/>
</dbReference>
<dbReference type="InterPro" id="IPR036683">
    <property type="entry name" value="CO_DH_flav_C_dom_sf"/>
</dbReference>
<comment type="caution">
    <text evidence="6">The sequence shown here is derived from an EMBL/GenBank/DDBJ whole genome shotgun (WGS) entry which is preliminary data.</text>
</comment>
<evidence type="ECO:0000256" key="2">
    <source>
        <dbReference type="ARBA" id="ARBA00022723"/>
    </source>
</evidence>
<dbReference type="GO" id="GO:0005506">
    <property type="term" value="F:iron ion binding"/>
    <property type="evidence" value="ECO:0007669"/>
    <property type="project" value="InterPro"/>
</dbReference>
<dbReference type="SUPFAM" id="SSF56176">
    <property type="entry name" value="FAD-binding/transporter-associated domain-like"/>
    <property type="match status" value="1"/>
</dbReference>
<organism evidence="6 7">
    <name type="scientific">Rhodoplanes serenus</name>
    <dbReference type="NCBI Taxonomy" id="200615"/>
    <lineage>
        <taxon>Bacteria</taxon>
        <taxon>Pseudomonadati</taxon>
        <taxon>Pseudomonadota</taxon>
        <taxon>Alphaproteobacteria</taxon>
        <taxon>Hyphomicrobiales</taxon>
        <taxon>Nitrobacteraceae</taxon>
        <taxon>Rhodoplanes</taxon>
    </lineage>
</organism>
<evidence type="ECO:0000256" key="4">
    <source>
        <dbReference type="ARBA" id="ARBA00023004"/>
    </source>
</evidence>
<dbReference type="PANTHER" id="PTHR45444:SF3">
    <property type="entry name" value="XANTHINE DEHYDROGENASE"/>
    <property type="match status" value="1"/>
</dbReference>
<dbReference type="Gene3D" id="1.10.150.120">
    <property type="entry name" value="[2Fe-2S]-binding domain"/>
    <property type="match status" value="1"/>
</dbReference>
<dbReference type="GO" id="GO:0004854">
    <property type="term" value="F:xanthine dehydrogenase activity"/>
    <property type="evidence" value="ECO:0007669"/>
    <property type="project" value="InterPro"/>
</dbReference>
<accession>A0A447CZ81</accession>
<dbReference type="Pfam" id="PF00941">
    <property type="entry name" value="FAD_binding_5"/>
    <property type="match status" value="1"/>
</dbReference>
<name>A0A447CZ81_9BRAD</name>